<dbReference type="AlphaFoldDB" id="B0ESV0"/>
<dbReference type="GO" id="GO:0003723">
    <property type="term" value="F:RNA binding"/>
    <property type="evidence" value="ECO:0007669"/>
    <property type="project" value="UniProtKB-UniRule"/>
</dbReference>
<dbReference type="OrthoDB" id="10248446at2759"/>
<evidence type="ECO:0000313" key="9">
    <source>
        <dbReference type="EMBL" id="EDR22402.1"/>
    </source>
</evidence>
<dbReference type="Proteomes" id="UP000008076">
    <property type="component" value="Unassembled WGS sequence"/>
</dbReference>
<dbReference type="FunFam" id="3.30.300.20:FF:000006">
    <property type="entry name" value="40S ribosomal protein S3"/>
    <property type="match status" value="1"/>
</dbReference>
<dbReference type="GO" id="GO:0006412">
    <property type="term" value="P:translation"/>
    <property type="evidence" value="ECO:0007669"/>
    <property type="project" value="InterPro"/>
</dbReference>
<dbReference type="Pfam" id="PF00189">
    <property type="entry name" value="Ribosomal_S3_C"/>
    <property type="match status" value="1"/>
</dbReference>
<dbReference type="PANTHER" id="PTHR11760:SF32">
    <property type="entry name" value="SMALL RIBOSOMAL SUBUNIT PROTEIN US3"/>
    <property type="match status" value="1"/>
</dbReference>
<evidence type="ECO:0000256" key="6">
    <source>
        <dbReference type="ARBA" id="ARBA00035408"/>
    </source>
</evidence>
<dbReference type="GO" id="GO:0003735">
    <property type="term" value="F:structural constituent of ribosome"/>
    <property type="evidence" value="ECO:0007669"/>
    <property type="project" value="InterPro"/>
</dbReference>
<evidence type="ECO:0000256" key="1">
    <source>
        <dbReference type="ARBA" id="ARBA00010761"/>
    </source>
</evidence>
<dbReference type="PROSITE" id="PS50823">
    <property type="entry name" value="KH_TYPE_2"/>
    <property type="match status" value="1"/>
</dbReference>
<dbReference type="Gene3D" id="3.30.300.20">
    <property type="match status" value="1"/>
</dbReference>
<evidence type="ECO:0000256" key="5">
    <source>
        <dbReference type="ARBA" id="ARBA00035257"/>
    </source>
</evidence>
<dbReference type="Gene3D" id="3.30.1140.32">
    <property type="entry name" value="Ribosomal protein S3, C-terminal domain"/>
    <property type="match status" value="1"/>
</dbReference>
<evidence type="ECO:0000256" key="2">
    <source>
        <dbReference type="ARBA" id="ARBA00022884"/>
    </source>
</evidence>
<evidence type="ECO:0000259" key="8">
    <source>
        <dbReference type="PROSITE" id="PS50823"/>
    </source>
</evidence>
<dbReference type="RefSeq" id="XP_001741154.1">
    <property type="nucleotide sequence ID" value="XM_001741102.1"/>
</dbReference>
<dbReference type="InterPro" id="IPR005703">
    <property type="entry name" value="Ribosomal_uS3_euk/arc"/>
</dbReference>
<dbReference type="KEGG" id="edi:EDI_269970"/>
<name>B0ESV0_ENTDS</name>
<dbReference type="GeneID" id="5886341"/>
<sequence length="250" mass="27543">MIISKSNVCLTKTKALNVDVLKTNISRKHKFVADGVFYAELNELLQRELSADGYSGVEVRKNGSKFQIIIRATRTTNIIGDKGRRIHELTNLLIARFGFPKDKIELYVEKVLARGLCPVSQAESIKYKIAEGLPVRRAVGSVMRLIMESGAKGCEVSISGKLRGQRAQGMVFKEGYMIKSGNATRQFYSSAVRCVLLRMGIIGIKVTIMLDTDPSGKNGPAARIPDVVEIKTPKDESTTVKTEVIPANKQ</sequence>
<dbReference type="InterPro" id="IPR001351">
    <property type="entry name" value="Ribosomal_uS3_C"/>
</dbReference>
<keyword evidence="3 9" id="KW-0689">Ribosomal protein</keyword>
<dbReference type="Pfam" id="PF07650">
    <property type="entry name" value="KH_2"/>
    <property type="match status" value="1"/>
</dbReference>
<gene>
    <name evidence="9" type="ORF">EDI_269970</name>
</gene>
<organism evidence="10">
    <name type="scientific">Entamoeba dispar (strain ATCC PRA-260 / SAW760)</name>
    <dbReference type="NCBI Taxonomy" id="370354"/>
    <lineage>
        <taxon>Eukaryota</taxon>
        <taxon>Amoebozoa</taxon>
        <taxon>Evosea</taxon>
        <taxon>Archamoebae</taxon>
        <taxon>Mastigamoebida</taxon>
        <taxon>Entamoebidae</taxon>
        <taxon>Entamoeba</taxon>
    </lineage>
</organism>
<dbReference type="InterPro" id="IPR009019">
    <property type="entry name" value="KH_sf_prok-type"/>
</dbReference>
<dbReference type="PANTHER" id="PTHR11760">
    <property type="entry name" value="30S/40S RIBOSOMAL PROTEIN S3"/>
    <property type="match status" value="1"/>
</dbReference>
<dbReference type="InterPro" id="IPR015946">
    <property type="entry name" value="KH_dom-like_a/b"/>
</dbReference>
<proteinExistence type="inferred from homology"/>
<dbReference type="VEuPathDB" id="AmoebaDB:EDI_269970"/>
<keyword evidence="2 7" id="KW-0694">RNA-binding</keyword>
<evidence type="ECO:0000256" key="3">
    <source>
        <dbReference type="ARBA" id="ARBA00022980"/>
    </source>
</evidence>
<dbReference type="InterPro" id="IPR057258">
    <property type="entry name" value="Ribosomal_uS3"/>
</dbReference>
<keyword evidence="10" id="KW-1185">Reference proteome</keyword>
<protein>
    <recommendedName>
        <fullName evidence="5">Small ribosomal subunit protein uS3</fullName>
    </recommendedName>
    <alternativeName>
        <fullName evidence="6">40S ribosomal protein S3</fullName>
    </alternativeName>
</protein>
<dbReference type="FunFam" id="3.30.1140.32:FF:000013">
    <property type="entry name" value="40S ribosomal protein S3"/>
    <property type="match status" value="1"/>
</dbReference>
<evidence type="ECO:0000313" key="10">
    <source>
        <dbReference type="Proteomes" id="UP000008076"/>
    </source>
</evidence>
<dbReference type="OMA" id="PKDEDEY"/>
<accession>B0ESV0</accession>
<dbReference type="SUPFAM" id="SSF54814">
    <property type="entry name" value="Prokaryotic type KH domain (KH-domain type II)"/>
    <property type="match status" value="1"/>
</dbReference>
<evidence type="ECO:0000256" key="4">
    <source>
        <dbReference type="ARBA" id="ARBA00023274"/>
    </source>
</evidence>
<dbReference type="InterPro" id="IPR036419">
    <property type="entry name" value="Ribosomal_S3_C_sf"/>
</dbReference>
<evidence type="ECO:0000256" key="7">
    <source>
        <dbReference type="PROSITE-ProRule" id="PRU00118"/>
    </source>
</evidence>
<keyword evidence="4" id="KW-0687">Ribonucleoprotein</keyword>
<feature type="domain" description="KH type-2" evidence="8">
    <location>
        <begin position="41"/>
        <end position="112"/>
    </location>
</feature>
<dbReference type="eggNOG" id="KOG3181">
    <property type="taxonomic scope" value="Eukaryota"/>
</dbReference>
<dbReference type="EMBL" id="DS550739">
    <property type="protein sequence ID" value="EDR22402.1"/>
    <property type="molecule type" value="Genomic_DNA"/>
</dbReference>
<comment type="similarity">
    <text evidence="1">Belongs to the universal ribosomal protein uS3 family.</text>
</comment>
<dbReference type="GO" id="GO:0005634">
    <property type="term" value="C:nucleus"/>
    <property type="evidence" value="ECO:0007669"/>
    <property type="project" value="TreeGrafter"/>
</dbReference>
<dbReference type="GO" id="GO:0022627">
    <property type="term" value="C:cytosolic small ribosomal subunit"/>
    <property type="evidence" value="ECO:0007669"/>
    <property type="project" value="TreeGrafter"/>
</dbReference>
<dbReference type="CDD" id="cd02413">
    <property type="entry name" value="KH-II_40S_S3"/>
    <property type="match status" value="1"/>
</dbReference>
<dbReference type="SUPFAM" id="SSF54821">
    <property type="entry name" value="Ribosomal protein S3 C-terminal domain"/>
    <property type="match status" value="1"/>
</dbReference>
<dbReference type="InterPro" id="IPR004044">
    <property type="entry name" value="KH_dom_type_2"/>
</dbReference>
<reference evidence="10" key="1">
    <citation type="submission" date="2007-12" db="EMBL/GenBank/DDBJ databases">
        <title>Annotation of Entamoeba dispar SAW760.</title>
        <authorList>
            <person name="Lorenzi H."/>
            <person name="Inman J."/>
            <person name="Schobel S."/>
            <person name="Amedeo P."/>
            <person name="Caler E."/>
        </authorList>
    </citation>
    <scope>NUCLEOTIDE SEQUENCE [LARGE SCALE GENOMIC DNA]</scope>
    <source>
        <strain evidence="10">ATCC PRA-260 / SAW760</strain>
    </source>
</reference>
<dbReference type="NCBIfam" id="TIGR01008">
    <property type="entry name" value="uS3_euk_arch"/>
    <property type="match status" value="1"/>
</dbReference>